<accession>A0A811R269</accession>
<sequence length="142" mass="15029">MDRAAVGEQAVAGQVWWSTAAQGSELQKRVLAKLRVNCRVQTVRPLEAESRLVGTGGGEALLAYCLVDFSPVENAGKGAEIPCLASFQTSRKIGAGEIAPRFLTLGNRREPGGDLSFQSSPKVLNGSAKSRKVVFGSIRSPS</sequence>
<evidence type="ECO:0000313" key="1">
    <source>
        <dbReference type="EMBL" id="CAD6263619.1"/>
    </source>
</evidence>
<evidence type="ECO:0000313" key="2">
    <source>
        <dbReference type="Proteomes" id="UP000604825"/>
    </source>
</evidence>
<proteinExistence type="predicted"/>
<dbReference type="Proteomes" id="UP000604825">
    <property type="component" value="Unassembled WGS sequence"/>
</dbReference>
<reference evidence="1" key="1">
    <citation type="submission" date="2020-10" db="EMBL/GenBank/DDBJ databases">
        <authorList>
            <person name="Han B."/>
            <person name="Lu T."/>
            <person name="Zhao Q."/>
            <person name="Huang X."/>
            <person name="Zhao Y."/>
        </authorList>
    </citation>
    <scope>NUCLEOTIDE SEQUENCE</scope>
</reference>
<keyword evidence="2" id="KW-1185">Reference proteome</keyword>
<dbReference type="AlphaFoldDB" id="A0A811R269"/>
<name>A0A811R269_9POAL</name>
<dbReference type="EMBL" id="CAJGYO010000012">
    <property type="protein sequence ID" value="CAD6263619.1"/>
    <property type="molecule type" value="Genomic_DNA"/>
</dbReference>
<gene>
    <name evidence="1" type="ORF">NCGR_LOCUS46924</name>
</gene>
<comment type="caution">
    <text evidence="1">The sequence shown here is derived from an EMBL/GenBank/DDBJ whole genome shotgun (WGS) entry which is preliminary data.</text>
</comment>
<protein>
    <submittedName>
        <fullName evidence="1">Uncharacterized protein</fullName>
    </submittedName>
</protein>
<organism evidence="1 2">
    <name type="scientific">Miscanthus lutarioriparius</name>
    <dbReference type="NCBI Taxonomy" id="422564"/>
    <lineage>
        <taxon>Eukaryota</taxon>
        <taxon>Viridiplantae</taxon>
        <taxon>Streptophyta</taxon>
        <taxon>Embryophyta</taxon>
        <taxon>Tracheophyta</taxon>
        <taxon>Spermatophyta</taxon>
        <taxon>Magnoliopsida</taxon>
        <taxon>Liliopsida</taxon>
        <taxon>Poales</taxon>
        <taxon>Poaceae</taxon>
        <taxon>PACMAD clade</taxon>
        <taxon>Panicoideae</taxon>
        <taxon>Andropogonodae</taxon>
        <taxon>Andropogoneae</taxon>
        <taxon>Saccharinae</taxon>
        <taxon>Miscanthus</taxon>
    </lineage>
</organism>